<proteinExistence type="predicted"/>
<dbReference type="InterPro" id="IPR001279">
    <property type="entry name" value="Metallo-B-lactamas"/>
</dbReference>
<comment type="caution">
    <text evidence="3">The sequence shown here is derived from an EMBL/GenBank/DDBJ whole genome shotgun (WGS) entry which is preliminary data.</text>
</comment>
<reference evidence="3" key="1">
    <citation type="submission" date="2022-09" db="EMBL/GenBank/DDBJ databases">
        <title>The genome sequence of Tsuneonella sp. YG55.</title>
        <authorList>
            <person name="Liu Y."/>
        </authorList>
    </citation>
    <scope>NUCLEOTIDE SEQUENCE</scope>
    <source>
        <strain evidence="3">YG55</strain>
    </source>
</reference>
<evidence type="ECO:0000313" key="3">
    <source>
        <dbReference type="EMBL" id="MCT2558042.1"/>
    </source>
</evidence>
<dbReference type="GO" id="GO:0042781">
    <property type="term" value="F:3'-tRNA processing endoribonuclease activity"/>
    <property type="evidence" value="ECO:0007669"/>
    <property type="project" value="TreeGrafter"/>
</dbReference>
<organism evidence="3 4">
    <name type="scientific">Tsuneonella litorea</name>
    <dbReference type="NCBI Taxonomy" id="2976475"/>
    <lineage>
        <taxon>Bacteria</taxon>
        <taxon>Pseudomonadati</taxon>
        <taxon>Pseudomonadota</taxon>
        <taxon>Alphaproteobacteria</taxon>
        <taxon>Sphingomonadales</taxon>
        <taxon>Erythrobacteraceae</taxon>
        <taxon>Tsuneonella</taxon>
    </lineage>
</organism>
<dbReference type="Pfam" id="PF12706">
    <property type="entry name" value="Lactamase_B_2"/>
    <property type="match status" value="1"/>
</dbReference>
<dbReference type="SUPFAM" id="SSF56281">
    <property type="entry name" value="Metallo-hydrolase/oxidoreductase"/>
    <property type="match status" value="1"/>
</dbReference>
<protein>
    <submittedName>
        <fullName evidence="3">MBL fold metallo-hydrolase</fullName>
    </submittedName>
</protein>
<evidence type="ECO:0000259" key="2">
    <source>
        <dbReference type="SMART" id="SM00849"/>
    </source>
</evidence>
<dbReference type="InterPro" id="IPR036866">
    <property type="entry name" value="RibonucZ/Hydroxyglut_hydro"/>
</dbReference>
<gene>
    <name evidence="3" type="ORF">N0B51_03510</name>
</gene>
<dbReference type="InterPro" id="IPR044094">
    <property type="entry name" value="AtsA-like_MBL-fold"/>
</dbReference>
<name>A0A9X2VZ56_9SPHN</name>
<sequence>MTFLGTGTPSLDPARYGAATLVEAGDRRLLFDVGRGATIRLRQAGLAPIDVDAVFLTHFHSDHVVGLPDLFLSRIILDAGRPGSNSPLRLFGPPGTGALADGLRQAFAADLAIRRKDERSPEARMQIRVVEMDEGVVFDEDGLRVTMFRVDHGEDIRPAVGYRIDFRGRSVVLSGDTRYDPSIADRAKGVDLLVHETAVADEMIAATPRFSRILAHHTSPQDVGRIFASAAPKLAAVSHIGMHGAVDETDIAEGVRTSYHGPLLIAQDLTRVLVGQGDPVVTRAGDR</sequence>
<accession>A0A9X2VZ56</accession>
<dbReference type="RefSeq" id="WP_259960839.1">
    <property type="nucleotide sequence ID" value="NZ_JAOAMV010000002.1"/>
</dbReference>
<dbReference type="Proteomes" id="UP001142648">
    <property type="component" value="Unassembled WGS sequence"/>
</dbReference>
<keyword evidence="4" id="KW-1185">Reference proteome</keyword>
<dbReference type="AlphaFoldDB" id="A0A9X2VZ56"/>
<dbReference type="SMART" id="SM00849">
    <property type="entry name" value="Lactamase_B"/>
    <property type="match status" value="1"/>
</dbReference>
<dbReference type="CDD" id="cd07719">
    <property type="entry name" value="arylsulfatase_AtsA-like_MBL-fold"/>
    <property type="match status" value="1"/>
</dbReference>
<dbReference type="PANTHER" id="PTHR46018">
    <property type="entry name" value="ZINC PHOSPHODIESTERASE ELAC PROTEIN 1"/>
    <property type="match status" value="1"/>
</dbReference>
<dbReference type="PANTHER" id="PTHR46018:SF2">
    <property type="entry name" value="ZINC PHOSPHODIESTERASE ELAC PROTEIN 1"/>
    <property type="match status" value="1"/>
</dbReference>
<evidence type="ECO:0000256" key="1">
    <source>
        <dbReference type="ARBA" id="ARBA00022801"/>
    </source>
</evidence>
<dbReference type="Gene3D" id="3.60.15.10">
    <property type="entry name" value="Ribonuclease Z/Hydroxyacylglutathione hydrolase-like"/>
    <property type="match status" value="1"/>
</dbReference>
<evidence type="ECO:0000313" key="4">
    <source>
        <dbReference type="Proteomes" id="UP001142648"/>
    </source>
</evidence>
<keyword evidence="1" id="KW-0378">Hydrolase</keyword>
<feature type="domain" description="Metallo-beta-lactamase" evidence="2">
    <location>
        <begin position="16"/>
        <end position="217"/>
    </location>
</feature>
<dbReference type="EMBL" id="JAOAMV010000002">
    <property type="protein sequence ID" value="MCT2558042.1"/>
    <property type="molecule type" value="Genomic_DNA"/>
</dbReference>